<proteinExistence type="inferred from homology"/>
<comment type="caution">
    <text evidence="8">The sequence shown here is derived from an EMBL/GenBank/DDBJ whole genome shotgun (WGS) entry which is preliminary data.</text>
</comment>
<evidence type="ECO:0000256" key="3">
    <source>
        <dbReference type="ARBA" id="ARBA00010400"/>
    </source>
</evidence>
<evidence type="ECO:0000256" key="2">
    <source>
        <dbReference type="ARBA" id="ARBA00004613"/>
    </source>
</evidence>
<dbReference type="Pfam" id="PF22748">
    <property type="entry name" value="PexRD54_WY"/>
    <property type="match status" value="1"/>
</dbReference>
<reference evidence="8 9" key="1">
    <citation type="submission" date="2024-09" db="EMBL/GenBank/DDBJ databases">
        <title>Genome sequencing and assembly of Phytophthora oleae, isolate VK10A, causative agent of rot of olive drupes.</title>
        <authorList>
            <person name="Conti Taguali S."/>
            <person name="Riolo M."/>
            <person name="La Spada F."/>
            <person name="Cacciola S.O."/>
            <person name="Dionisio G."/>
        </authorList>
    </citation>
    <scope>NUCLEOTIDE SEQUENCE [LARGE SCALE GENOMIC DNA]</scope>
    <source>
        <strain evidence="8 9">VK10A</strain>
    </source>
</reference>
<comment type="subcellular location">
    <subcellularLocation>
        <location evidence="1">Host cell</location>
    </subcellularLocation>
    <subcellularLocation>
        <location evidence="2">Secreted</location>
    </subcellularLocation>
</comment>
<keyword evidence="5" id="KW-0732">Signal</keyword>
<keyword evidence="6" id="KW-0843">Virulence</keyword>
<accession>A0ABD3FYX0</accession>
<dbReference type="Proteomes" id="UP001632037">
    <property type="component" value="Unassembled WGS sequence"/>
</dbReference>
<evidence type="ECO:0000256" key="4">
    <source>
        <dbReference type="ARBA" id="ARBA00022525"/>
    </source>
</evidence>
<evidence type="ECO:0000313" key="8">
    <source>
        <dbReference type="EMBL" id="KAL3670850.1"/>
    </source>
</evidence>
<dbReference type="GO" id="GO:0005576">
    <property type="term" value="C:extracellular region"/>
    <property type="evidence" value="ECO:0007669"/>
    <property type="project" value="UniProtKB-SubCell"/>
</dbReference>
<feature type="domain" description="RxLR effector PexRD54 WY" evidence="7">
    <location>
        <begin position="22"/>
        <end position="62"/>
    </location>
</feature>
<keyword evidence="9" id="KW-1185">Reference proteome</keyword>
<organism evidence="8 9">
    <name type="scientific">Phytophthora oleae</name>
    <dbReference type="NCBI Taxonomy" id="2107226"/>
    <lineage>
        <taxon>Eukaryota</taxon>
        <taxon>Sar</taxon>
        <taxon>Stramenopiles</taxon>
        <taxon>Oomycota</taxon>
        <taxon>Peronosporomycetes</taxon>
        <taxon>Peronosporales</taxon>
        <taxon>Peronosporaceae</taxon>
        <taxon>Phytophthora</taxon>
    </lineage>
</organism>
<protein>
    <recommendedName>
        <fullName evidence="7">RxLR effector PexRD54 WY domain-containing protein</fullName>
    </recommendedName>
</protein>
<sequence length="78" mass="9283">MLKAAKRDLSSKELVSRLQTDQLERWVTMGKDPADIYKLYDLNYAGSRLLRDPQFSAWVKYVDDLKRRDHQNRSLVLR</sequence>
<gene>
    <name evidence="8" type="ORF">V7S43_004035</name>
</gene>
<keyword evidence="4" id="KW-0964">Secreted</keyword>
<comment type="similarity">
    <text evidence="3">Belongs to the RxLR effector family.</text>
</comment>
<dbReference type="GO" id="GO:0043657">
    <property type="term" value="C:host cell"/>
    <property type="evidence" value="ECO:0007669"/>
    <property type="project" value="UniProtKB-SubCell"/>
</dbReference>
<dbReference type="AlphaFoldDB" id="A0ABD3FYX0"/>
<dbReference type="InterPro" id="IPR054463">
    <property type="entry name" value="PexRD54_WY"/>
</dbReference>
<name>A0ABD3FYX0_9STRA</name>
<evidence type="ECO:0000256" key="5">
    <source>
        <dbReference type="ARBA" id="ARBA00022729"/>
    </source>
</evidence>
<evidence type="ECO:0000313" key="9">
    <source>
        <dbReference type="Proteomes" id="UP001632037"/>
    </source>
</evidence>
<dbReference type="EMBL" id="JBIMZQ010000006">
    <property type="protein sequence ID" value="KAL3670850.1"/>
    <property type="molecule type" value="Genomic_DNA"/>
</dbReference>
<evidence type="ECO:0000256" key="6">
    <source>
        <dbReference type="ARBA" id="ARBA00023026"/>
    </source>
</evidence>
<evidence type="ECO:0000259" key="7">
    <source>
        <dbReference type="Pfam" id="PF22748"/>
    </source>
</evidence>
<evidence type="ECO:0000256" key="1">
    <source>
        <dbReference type="ARBA" id="ARBA00004340"/>
    </source>
</evidence>